<dbReference type="InterPro" id="IPR000719">
    <property type="entry name" value="Prot_kinase_dom"/>
</dbReference>
<dbReference type="GO" id="GO:0033316">
    <property type="term" value="P:meiotic spindle assembly checkpoint signaling"/>
    <property type="evidence" value="ECO:0007669"/>
    <property type="project" value="TreeGrafter"/>
</dbReference>
<protein>
    <submittedName>
        <fullName evidence="7">Dual specificity protein kinase Ttk</fullName>
    </submittedName>
</protein>
<evidence type="ECO:0000256" key="3">
    <source>
        <dbReference type="ARBA" id="ARBA00022741"/>
    </source>
</evidence>
<dbReference type="Proteomes" id="UP000054359">
    <property type="component" value="Unassembled WGS sequence"/>
</dbReference>
<dbReference type="SUPFAM" id="SSF56112">
    <property type="entry name" value="Protein kinase-like (PK-like)"/>
    <property type="match status" value="1"/>
</dbReference>
<dbReference type="OrthoDB" id="20524at2759"/>
<dbReference type="STRING" id="407821.A0A087UVZ5"/>
<dbReference type="GO" id="GO:0004712">
    <property type="term" value="F:protein serine/threonine/tyrosine kinase activity"/>
    <property type="evidence" value="ECO:0007669"/>
    <property type="project" value="TreeGrafter"/>
</dbReference>
<dbReference type="Gene3D" id="1.10.510.10">
    <property type="entry name" value="Transferase(Phosphotransferase) domain 1"/>
    <property type="match status" value="1"/>
</dbReference>
<keyword evidence="2" id="KW-0808">Transferase</keyword>
<dbReference type="GO" id="GO:0007059">
    <property type="term" value="P:chromosome segregation"/>
    <property type="evidence" value="ECO:0007669"/>
    <property type="project" value="TreeGrafter"/>
</dbReference>
<keyword evidence="4 7" id="KW-0418">Kinase</keyword>
<dbReference type="PANTHER" id="PTHR22974:SF21">
    <property type="entry name" value="DUAL SPECIFICITY PROTEIN KINASE TTK"/>
    <property type="match status" value="1"/>
</dbReference>
<keyword evidence="1" id="KW-0723">Serine/threonine-protein kinase</keyword>
<keyword evidence="5" id="KW-0067">ATP-binding</keyword>
<evidence type="ECO:0000256" key="2">
    <source>
        <dbReference type="ARBA" id="ARBA00022679"/>
    </source>
</evidence>
<evidence type="ECO:0000313" key="7">
    <source>
        <dbReference type="EMBL" id="KFM81534.1"/>
    </source>
</evidence>
<dbReference type="PROSITE" id="PS50011">
    <property type="entry name" value="PROTEIN_KINASE_DOM"/>
    <property type="match status" value="1"/>
</dbReference>
<dbReference type="PROSITE" id="PS00108">
    <property type="entry name" value="PROTEIN_KINASE_ST"/>
    <property type="match status" value="1"/>
</dbReference>
<dbReference type="SMART" id="SM00220">
    <property type="entry name" value="S_TKc"/>
    <property type="match status" value="1"/>
</dbReference>
<organism evidence="7 8">
    <name type="scientific">Stegodyphus mimosarum</name>
    <name type="common">African social velvet spider</name>
    <dbReference type="NCBI Taxonomy" id="407821"/>
    <lineage>
        <taxon>Eukaryota</taxon>
        <taxon>Metazoa</taxon>
        <taxon>Ecdysozoa</taxon>
        <taxon>Arthropoda</taxon>
        <taxon>Chelicerata</taxon>
        <taxon>Arachnida</taxon>
        <taxon>Araneae</taxon>
        <taxon>Araneomorphae</taxon>
        <taxon>Entelegynae</taxon>
        <taxon>Eresoidea</taxon>
        <taxon>Eresidae</taxon>
        <taxon>Stegodyphus</taxon>
    </lineage>
</organism>
<dbReference type="OMA" id="VHAITNP"/>
<evidence type="ECO:0000256" key="4">
    <source>
        <dbReference type="ARBA" id="ARBA00022777"/>
    </source>
</evidence>
<dbReference type="GO" id="GO:0007094">
    <property type="term" value="P:mitotic spindle assembly checkpoint signaling"/>
    <property type="evidence" value="ECO:0007669"/>
    <property type="project" value="TreeGrafter"/>
</dbReference>
<accession>A0A087UVZ5</accession>
<sequence>MIKFYWGQMLEAVADIHKYGIIHSDLKPANFLLVAGNLKLIDFGIAASVPDDMTSTFRDTQVGTLNFISPEAITQLQPSNSKQICFKVGVKSDVWSLGCILYYLVYNVPPFHNCKTLMQKVHAITNPSYEISFPEIPDKLLLDVLKSCLKRNVKERASVEELLKHPYLNDDLKQPPEQSDALKNVLEQVQVFTPRRMSVLAKVVKELSEKTDI</sequence>
<dbReference type="GO" id="GO:0004674">
    <property type="term" value="F:protein serine/threonine kinase activity"/>
    <property type="evidence" value="ECO:0007669"/>
    <property type="project" value="UniProtKB-KW"/>
</dbReference>
<evidence type="ECO:0000313" key="8">
    <source>
        <dbReference type="Proteomes" id="UP000054359"/>
    </source>
</evidence>
<gene>
    <name evidence="7" type="ORF">X975_23108</name>
</gene>
<evidence type="ECO:0000259" key="6">
    <source>
        <dbReference type="PROSITE" id="PS50011"/>
    </source>
</evidence>
<dbReference type="GO" id="GO:0005524">
    <property type="term" value="F:ATP binding"/>
    <property type="evidence" value="ECO:0007669"/>
    <property type="project" value="UniProtKB-KW"/>
</dbReference>
<dbReference type="GO" id="GO:0005634">
    <property type="term" value="C:nucleus"/>
    <property type="evidence" value="ECO:0007669"/>
    <property type="project" value="TreeGrafter"/>
</dbReference>
<dbReference type="GO" id="GO:0000776">
    <property type="term" value="C:kinetochore"/>
    <property type="evidence" value="ECO:0007669"/>
    <property type="project" value="TreeGrafter"/>
</dbReference>
<dbReference type="EMBL" id="KK121915">
    <property type="protein sequence ID" value="KFM81534.1"/>
    <property type="molecule type" value="Genomic_DNA"/>
</dbReference>
<reference evidence="7 8" key="1">
    <citation type="submission" date="2013-11" db="EMBL/GenBank/DDBJ databases">
        <title>Genome sequencing of Stegodyphus mimosarum.</title>
        <authorList>
            <person name="Bechsgaard J."/>
        </authorList>
    </citation>
    <scope>NUCLEOTIDE SEQUENCE [LARGE SCALE GENOMIC DNA]</scope>
</reference>
<dbReference type="FunFam" id="1.10.510.10:FF:000224">
    <property type="entry name" value="serine/threonine-protein kinase mph1 isoform X1"/>
    <property type="match status" value="1"/>
</dbReference>
<evidence type="ECO:0000256" key="5">
    <source>
        <dbReference type="ARBA" id="ARBA00022840"/>
    </source>
</evidence>
<feature type="non-terminal residue" evidence="7">
    <location>
        <position position="213"/>
    </location>
</feature>
<proteinExistence type="predicted"/>
<dbReference type="PANTHER" id="PTHR22974">
    <property type="entry name" value="MIXED LINEAGE PROTEIN KINASE"/>
    <property type="match status" value="1"/>
</dbReference>
<dbReference type="InterPro" id="IPR008271">
    <property type="entry name" value="Ser/Thr_kinase_AS"/>
</dbReference>
<feature type="domain" description="Protein kinase" evidence="6">
    <location>
        <begin position="1"/>
        <end position="168"/>
    </location>
</feature>
<name>A0A087UVZ5_STEMI</name>
<dbReference type="InterPro" id="IPR011009">
    <property type="entry name" value="Kinase-like_dom_sf"/>
</dbReference>
<keyword evidence="8" id="KW-1185">Reference proteome</keyword>
<dbReference type="AlphaFoldDB" id="A0A087UVZ5"/>
<evidence type="ECO:0000256" key="1">
    <source>
        <dbReference type="ARBA" id="ARBA00022527"/>
    </source>
</evidence>
<dbReference type="GO" id="GO:0034501">
    <property type="term" value="P:protein localization to kinetochore"/>
    <property type="evidence" value="ECO:0007669"/>
    <property type="project" value="TreeGrafter"/>
</dbReference>
<dbReference type="Pfam" id="PF00069">
    <property type="entry name" value="Pkinase"/>
    <property type="match status" value="1"/>
</dbReference>
<keyword evidence="3" id="KW-0547">Nucleotide-binding</keyword>